<dbReference type="RefSeq" id="WP_090445974.1">
    <property type="nucleotide sequence ID" value="NZ_FOHU01000017.1"/>
</dbReference>
<keyword evidence="3" id="KW-1185">Reference proteome</keyword>
<organism evidence="2 3">
    <name type="scientific">Natronincola peptidivorans</name>
    <dbReference type="NCBI Taxonomy" id="426128"/>
    <lineage>
        <taxon>Bacteria</taxon>
        <taxon>Bacillati</taxon>
        <taxon>Bacillota</taxon>
        <taxon>Clostridia</taxon>
        <taxon>Peptostreptococcales</taxon>
        <taxon>Natronincolaceae</taxon>
        <taxon>Natronincola</taxon>
    </lineage>
</organism>
<evidence type="ECO:0000313" key="3">
    <source>
        <dbReference type="Proteomes" id="UP000199568"/>
    </source>
</evidence>
<evidence type="ECO:0000256" key="1">
    <source>
        <dbReference type="SAM" id="Phobius"/>
    </source>
</evidence>
<feature type="transmembrane region" description="Helical" evidence="1">
    <location>
        <begin position="16"/>
        <end position="37"/>
    </location>
</feature>
<dbReference type="EMBL" id="FOHU01000017">
    <property type="protein sequence ID" value="SET64600.1"/>
    <property type="molecule type" value="Genomic_DNA"/>
</dbReference>
<feature type="transmembrane region" description="Helical" evidence="1">
    <location>
        <begin position="80"/>
        <end position="99"/>
    </location>
</feature>
<proteinExistence type="predicted"/>
<dbReference type="Proteomes" id="UP000199568">
    <property type="component" value="Unassembled WGS sequence"/>
</dbReference>
<protein>
    <submittedName>
        <fullName evidence="2">Uncharacterized protein</fullName>
    </submittedName>
</protein>
<name>A0A1I0G3K5_9FIRM</name>
<keyword evidence="1" id="KW-0472">Membrane</keyword>
<reference evidence="2 3" key="1">
    <citation type="submission" date="2016-10" db="EMBL/GenBank/DDBJ databases">
        <authorList>
            <person name="de Groot N.N."/>
        </authorList>
    </citation>
    <scope>NUCLEOTIDE SEQUENCE [LARGE SCALE GENOMIC DNA]</scope>
    <source>
        <strain evidence="2 3">DSM 18979</strain>
    </source>
</reference>
<keyword evidence="1" id="KW-0812">Transmembrane</keyword>
<evidence type="ECO:0000313" key="2">
    <source>
        <dbReference type="EMBL" id="SET64600.1"/>
    </source>
</evidence>
<dbReference type="STRING" id="426128.SAMN05660297_03030"/>
<gene>
    <name evidence="2" type="ORF">SAMN05660297_03030</name>
</gene>
<keyword evidence="1" id="KW-1133">Transmembrane helix</keyword>
<accession>A0A1I0G3K5</accession>
<sequence length="200" mass="23569">MNNKIEYNVDKKKQRIYLIILLVIAIPLVIFSISSLVEASKNVAVYRNNIEEITTNGIGTDAFISHLRHQRAVEERNMSIFFFVLSISMLFFILHFHFFTDRKLILDEKGINLYSIYKKEPSKVFLWKDIKSIQFGEMYASGGRIVRYRMKIRYTRMIGTVLNNVSETIPIRKFQKHDDLIKNIQELGEVNNIEVFHMND</sequence>
<dbReference type="AlphaFoldDB" id="A0A1I0G3K5"/>